<organism evidence="7 8">
    <name type="scientific">Pseudomonas brassicacearum</name>
    <dbReference type="NCBI Taxonomy" id="930166"/>
    <lineage>
        <taxon>Bacteria</taxon>
        <taxon>Pseudomonadati</taxon>
        <taxon>Pseudomonadota</taxon>
        <taxon>Gammaproteobacteria</taxon>
        <taxon>Pseudomonadales</taxon>
        <taxon>Pseudomonadaceae</taxon>
        <taxon>Pseudomonas</taxon>
    </lineage>
</organism>
<evidence type="ECO:0000256" key="1">
    <source>
        <dbReference type="ARBA" id="ARBA00001938"/>
    </source>
</evidence>
<dbReference type="EMBL" id="MOBO01000013">
    <property type="protein sequence ID" value="RON37906.1"/>
    <property type="molecule type" value="Genomic_DNA"/>
</dbReference>
<gene>
    <name evidence="7" type="ORF">BK664_15955</name>
</gene>
<reference evidence="7 8" key="1">
    <citation type="submission" date="2016-10" db="EMBL/GenBank/DDBJ databases">
        <title>Comparative genome analysis of multiple Pseudomonas spp. focuses on biocontrol and plant growth promoting traits.</title>
        <authorList>
            <person name="Tao X.-Y."/>
            <person name="Taylor C.G."/>
        </authorList>
    </citation>
    <scope>NUCLEOTIDE SEQUENCE [LARGE SCALE GENOMIC DNA]</scope>
    <source>
        <strain evidence="7 8">38D4</strain>
    </source>
</reference>
<comment type="subunit">
    <text evidence="2">Forms a 24-polypeptide structural core with octahedral symmetry.</text>
</comment>
<dbReference type="InterPro" id="IPR050743">
    <property type="entry name" value="2-oxoacid_DH_E2_comp"/>
</dbReference>
<dbReference type="Proteomes" id="UP000286351">
    <property type="component" value="Unassembled WGS sequence"/>
</dbReference>
<dbReference type="PROSITE" id="PS00189">
    <property type="entry name" value="LIPOYL"/>
    <property type="match status" value="1"/>
</dbReference>
<dbReference type="AlphaFoldDB" id="A0A423JJL8"/>
<dbReference type="RefSeq" id="WP_123366593.1">
    <property type="nucleotide sequence ID" value="NZ_MOBO01000013.1"/>
</dbReference>
<dbReference type="GO" id="GO:0005737">
    <property type="term" value="C:cytoplasm"/>
    <property type="evidence" value="ECO:0007669"/>
    <property type="project" value="TreeGrafter"/>
</dbReference>
<dbReference type="PROSITE" id="PS50968">
    <property type="entry name" value="BIOTINYL_LIPOYL"/>
    <property type="match status" value="1"/>
</dbReference>
<sequence>MSNQILMPKIGFSMNEGTLSEWLVADGDRVTVGQPIYALESDKSVQEIESDAAGTIKLIAQEGEVYQVGEVLAEIA</sequence>
<dbReference type="PANTHER" id="PTHR43178">
    <property type="entry name" value="DIHYDROLIPOAMIDE ACETYLTRANSFERASE COMPONENT OF PYRUVATE DEHYDROGENASE COMPLEX"/>
    <property type="match status" value="1"/>
</dbReference>
<dbReference type="GO" id="GO:0016407">
    <property type="term" value="F:acetyltransferase activity"/>
    <property type="evidence" value="ECO:0007669"/>
    <property type="project" value="TreeGrafter"/>
</dbReference>
<keyword evidence="5 7" id="KW-0012">Acyltransferase</keyword>
<evidence type="ECO:0000256" key="5">
    <source>
        <dbReference type="ARBA" id="ARBA00023315"/>
    </source>
</evidence>
<protein>
    <submittedName>
        <fullName evidence="7">Dihydrolipoamide acyltransferase</fullName>
    </submittedName>
</protein>
<dbReference type="Gene3D" id="2.40.50.100">
    <property type="match status" value="1"/>
</dbReference>
<evidence type="ECO:0000313" key="8">
    <source>
        <dbReference type="Proteomes" id="UP000286351"/>
    </source>
</evidence>
<comment type="caution">
    <text evidence="7">The sequence shown here is derived from an EMBL/GenBank/DDBJ whole genome shotgun (WGS) entry which is preliminary data.</text>
</comment>
<evidence type="ECO:0000256" key="4">
    <source>
        <dbReference type="ARBA" id="ARBA00022823"/>
    </source>
</evidence>
<evidence type="ECO:0000256" key="3">
    <source>
        <dbReference type="ARBA" id="ARBA00022679"/>
    </source>
</evidence>
<dbReference type="CDD" id="cd06849">
    <property type="entry name" value="lipoyl_domain"/>
    <property type="match status" value="1"/>
</dbReference>
<dbReference type="Pfam" id="PF00364">
    <property type="entry name" value="Biotin_lipoyl"/>
    <property type="match status" value="1"/>
</dbReference>
<accession>A0A423JJL8</accession>
<dbReference type="InterPro" id="IPR003016">
    <property type="entry name" value="2-oxoA_DH_lipoyl-BS"/>
</dbReference>
<evidence type="ECO:0000256" key="2">
    <source>
        <dbReference type="ARBA" id="ARBA00011484"/>
    </source>
</evidence>
<keyword evidence="4" id="KW-0450">Lipoyl</keyword>
<evidence type="ECO:0000259" key="6">
    <source>
        <dbReference type="PROSITE" id="PS50968"/>
    </source>
</evidence>
<evidence type="ECO:0000313" key="7">
    <source>
        <dbReference type="EMBL" id="RON37906.1"/>
    </source>
</evidence>
<feature type="domain" description="Lipoyl-binding" evidence="6">
    <location>
        <begin position="2"/>
        <end position="76"/>
    </location>
</feature>
<name>A0A423JJL8_9PSED</name>
<proteinExistence type="predicted"/>
<dbReference type="PANTHER" id="PTHR43178:SF5">
    <property type="entry name" value="LIPOAMIDE ACYLTRANSFERASE COMPONENT OF BRANCHED-CHAIN ALPHA-KETO ACID DEHYDROGENASE COMPLEX, MITOCHONDRIAL"/>
    <property type="match status" value="1"/>
</dbReference>
<dbReference type="SUPFAM" id="SSF51230">
    <property type="entry name" value="Single hybrid motif"/>
    <property type="match status" value="1"/>
</dbReference>
<dbReference type="InterPro" id="IPR000089">
    <property type="entry name" value="Biotin_lipoyl"/>
</dbReference>
<dbReference type="GO" id="GO:0031405">
    <property type="term" value="F:lipoic acid binding"/>
    <property type="evidence" value="ECO:0007669"/>
    <property type="project" value="TreeGrafter"/>
</dbReference>
<comment type="cofactor">
    <cofactor evidence="1">
        <name>(R)-lipoate</name>
        <dbReference type="ChEBI" id="CHEBI:83088"/>
    </cofactor>
</comment>
<keyword evidence="3 7" id="KW-0808">Transferase</keyword>
<dbReference type="InterPro" id="IPR011053">
    <property type="entry name" value="Single_hybrid_motif"/>
</dbReference>